<gene>
    <name evidence="1" type="ORF">GO014_12175</name>
</gene>
<evidence type="ECO:0000313" key="1">
    <source>
        <dbReference type="EMBL" id="MVS99780.1"/>
    </source>
</evidence>
<sequence>MNTAALEDFASDAVNAIAKFNLNFILSTDQFGRTDFVIDPLHWESIGYADDAAIANVPNDRRGLYAFAICKTSAVLPPHCYVLYIGIAGKGGSTRSLRARYRDYLNTKKVLKRERIARMIGTWHPVLRFYFAPVDNAVTSAQLEELEKQLNSTLLPPFAEGDLEAGIKQQRRAFR</sequence>
<comment type="caution">
    <text evidence="1">The sequence shown here is derived from an EMBL/GenBank/DDBJ whole genome shotgun (WGS) entry which is preliminary data.</text>
</comment>
<protein>
    <recommendedName>
        <fullName evidence="3">GIY-YIG domain-containing protein</fullName>
    </recommendedName>
</protein>
<evidence type="ECO:0008006" key="3">
    <source>
        <dbReference type="Google" id="ProtNLM"/>
    </source>
</evidence>
<dbReference type="EMBL" id="WQRF01000003">
    <property type="protein sequence ID" value="MVS99780.1"/>
    <property type="molecule type" value="Genomic_DNA"/>
</dbReference>
<accession>A0A7X3FTV5</accession>
<name>A0A7X3FTV5_9HYPH</name>
<reference evidence="1 2" key="1">
    <citation type="submission" date="2019-12" db="EMBL/GenBank/DDBJ databases">
        <title>Devosia maris sp. nov., isolated from the deep seawater.</title>
        <authorList>
            <person name="Liu Y."/>
        </authorList>
    </citation>
    <scope>NUCLEOTIDE SEQUENCE [LARGE SCALE GENOMIC DNA]</scope>
    <source>
        <strain evidence="1 2">L53-10-65</strain>
    </source>
</reference>
<dbReference type="RefSeq" id="WP_157290575.1">
    <property type="nucleotide sequence ID" value="NZ_WQRF01000003.1"/>
</dbReference>
<keyword evidence="2" id="KW-1185">Reference proteome</keyword>
<organism evidence="1 2">
    <name type="scientific">Devosia marina</name>
    <dbReference type="NCBI Taxonomy" id="2683198"/>
    <lineage>
        <taxon>Bacteria</taxon>
        <taxon>Pseudomonadati</taxon>
        <taxon>Pseudomonadota</taxon>
        <taxon>Alphaproteobacteria</taxon>
        <taxon>Hyphomicrobiales</taxon>
        <taxon>Devosiaceae</taxon>
        <taxon>Devosia</taxon>
    </lineage>
</organism>
<dbReference type="AlphaFoldDB" id="A0A7X3FTV5"/>
<dbReference type="Proteomes" id="UP000438106">
    <property type="component" value="Unassembled WGS sequence"/>
</dbReference>
<proteinExistence type="predicted"/>
<evidence type="ECO:0000313" key="2">
    <source>
        <dbReference type="Proteomes" id="UP000438106"/>
    </source>
</evidence>